<protein>
    <submittedName>
        <fullName evidence="1">Uncharacterized protein</fullName>
    </submittedName>
</protein>
<proteinExistence type="predicted"/>
<comment type="caution">
    <text evidence="1">The sequence shown here is derived from an EMBL/GenBank/DDBJ whole genome shotgun (WGS) entry which is preliminary data.</text>
</comment>
<gene>
    <name evidence="1" type="ORF">P4T90_16120</name>
</gene>
<dbReference type="RefSeq" id="WP_066265091.1">
    <property type="nucleotide sequence ID" value="NZ_JARMAB010000024.1"/>
</dbReference>
<dbReference type="InterPro" id="IPR058705">
    <property type="entry name" value="A_ENA"/>
</dbReference>
<evidence type="ECO:0000313" key="2">
    <source>
        <dbReference type="Proteomes" id="UP001341444"/>
    </source>
</evidence>
<name>A0ABU6MIT8_9BACI</name>
<dbReference type="Pfam" id="PF26595">
    <property type="entry name" value="A_ENA"/>
    <property type="match status" value="1"/>
</dbReference>
<organism evidence="1 2">
    <name type="scientific">Heyndrickxia acidicola</name>
    <dbReference type="NCBI Taxonomy" id="209389"/>
    <lineage>
        <taxon>Bacteria</taxon>
        <taxon>Bacillati</taxon>
        <taxon>Bacillota</taxon>
        <taxon>Bacilli</taxon>
        <taxon>Bacillales</taxon>
        <taxon>Bacillaceae</taxon>
        <taxon>Heyndrickxia</taxon>
    </lineage>
</organism>
<dbReference type="Proteomes" id="UP001341444">
    <property type="component" value="Unassembled WGS sequence"/>
</dbReference>
<dbReference type="EMBL" id="JARMAB010000024">
    <property type="protein sequence ID" value="MED1204574.1"/>
    <property type="molecule type" value="Genomic_DNA"/>
</dbReference>
<evidence type="ECO:0000313" key="1">
    <source>
        <dbReference type="EMBL" id="MED1204574.1"/>
    </source>
</evidence>
<sequence>MLISNLNEDRNIPSFEEVFIKLLQSVAEEEMALANFISIEADKINVFAVENFNHASLKNTEVLEFNQSILRIIDSVMKRDWLLYKKLEMIFSFTEKVELHQCSESLRNIHVEKDQDYWAKADQNFVYKYKDIIINKQKFLSHHLLAVNTLMQNTNKSKIKKEHFLFIENTAEKIMNTVIELHSLQIKKLNLIKCPR</sequence>
<accession>A0ABU6MIT8</accession>
<reference evidence="1 2" key="1">
    <citation type="submission" date="2023-03" db="EMBL/GenBank/DDBJ databases">
        <title>Bacillus Genome Sequencing.</title>
        <authorList>
            <person name="Dunlap C."/>
        </authorList>
    </citation>
    <scope>NUCLEOTIDE SEQUENCE [LARGE SCALE GENOMIC DNA]</scope>
    <source>
        <strain evidence="1 2">B-23453</strain>
    </source>
</reference>
<keyword evidence="2" id="KW-1185">Reference proteome</keyword>